<gene>
    <name evidence="3" type="ORF">NIES4072_53320</name>
</gene>
<dbReference type="EMBL" id="BDUD01000001">
    <property type="protein sequence ID" value="GBG21644.1"/>
    <property type="molecule type" value="Genomic_DNA"/>
</dbReference>
<organism evidence="3 4">
    <name type="scientific">Nostoc commune NIES-4072</name>
    <dbReference type="NCBI Taxonomy" id="2005467"/>
    <lineage>
        <taxon>Bacteria</taxon>
        <taxon>Bacillati</taxon>
        <taxon>Cyanobacteriota</taxon>
        <taxon>Cyanophyceae</taxon>
        <taxon>Nostocales</taxon>
        <taxon>Nostocaceae</taxon>
        <taxon>Nostoc</taxon>
    </lineage>
</organism>
<reference evidence="3 4" key="1">
    <citation type="submission" date="2017-06" db="EMBL/GenBank/DDBJ databases">
        <title>Genome sequencing of cyanobaciteial culture collection at National Institute for Environmental Studies (NIES).</title>
        <authorList>
            <person name="Hirose Y."/>
            <person name="Shimura Y."/>
            <person name="Fujisawa T."/>
            <person name="Nakamura Y."/>
            <person name="Kawachi M."/>
        </authorList>
    </citation>
    <scope>NUCLEOTIDE SEQUENCE [LARGE SCALE GENOMIC DNA]</scope>
    <source>
        <strain evidence="3 4">NIES-4072</strain>
    </source>
</reference>
<comment type="caution">
    <text evidence="3">The sequence shown here is derived from an EMBL/GenBank/DDBJ whole genome shotgun (WGS) entry which is preliminary data.</text>
</comment>
<feature type="compositionally biased region" description="Polar residues" evidence="1">
    <location>
        <begin position="310"/>
        <end position="320"/>
    </location>
</feature>
<dbReference type="OrthoDB" id="572632at2"/>
<dbReference type="AlphaFoldDB" id="A0A2R5G191"/>
<protein>
    <recommendedName>
        <fullName evidence="5">Alginate lyase domain-containing protein</fullName>
    </recommendedName>
</protein>
<dbReference type="Proteomes" id="UP000245124">
    <property type="component" value="Unassembled WGS sequence"/>
</dbReference>
<feature type="signal peptide" evidence="2">
    <location>
        <begin position="1"/>
        <end position="25"/>
    </location>
</feature>
<feature type="region of interest" description="Disordered" evidence="1">
    <location>
        <begin position="310"/>
        <end position="330"/>
    </location>
</feature>
<keyword evidence="2" id="KW-0732">Signal</keyword>
<keyword evidence="4" id="KW-1185">Reference proteome</keyword>
<dbReference type="RefSeq" id="WP_109011506.1">
    <property type="nucleotide sequence ID" value="NZ_BDUD01000001.1"/>
</dbReference>
<evidence type="ECO:0000313" key="4">
    <source>
        <dbReference type="Proteomes" id="UP000245124"/>
    </source>
</evidence>
<feature type="chain" id="PRO_5015342711" description="Alginate lyase domain-containing protein" evidence="2">
    <location>
        <begin position="26"/>
        <end position="371"/>
    </location>
</feature>
<evidence type="ECO:0000256" key="2">
    <source>
        <dbReference type="SAM" id="SignalP"/>
    </source>
</evidence>
<evidence type="ECO:0008006" key="5">
    <source>
        <dbReference type="Google" id="ProtNLM"/>
    </source>
</evidence>
<evidence type="ECO:0000313" key="3">
    <source>
        <dbReference type="EMBL" id="GBG21644.1"/>
    </source>
</evidence>
<evidence type="ECO:0000256" key="1">
    <source>
        <dbReference type="SAM" id="MobiDB-lite"/>
    </source>
</evidence>
<feature type="compositionally biased region" description="Basic and acidic residues" evidence="1">
    <location>
        <begin position="321"/>
        <end position="330"/>
    </location>
</feature>
<sequence>MKKQYLAAWLVLLLLLMTKSTMVFAKQHSNYPNRQFEVGLRTEQSNLSQRQLSQKTDFEHESTDLIANVIYRRLSGLYKSMMPNGANGTNVRWLRNQARGWYIEDQRYGEDLIIGGLIKNDPQAIQAGFKMFDWGFAHQVDDGSFFITGDRFHSTSFFVEAVTHALLVIEQSPYSEKYADQVAKYKFLVHRAARWIIKPNIWKIGIGRNKPYTHRRYLVATALGLTGKLTGDQELIEYAHKSIEDGLSLQRRDGVNPEKNGHDSSYQMVGVIYAQRWVTYFPQDEITSKVVAMINKSLLWEQTRILPSGEISTEGNTRTAGQEKGRSGKVKSMDRRTALRAFAYWASVTGNQKWEETAHKIASFYYKTRRF</sequence>
<proteinExistence type="predicted"/>
<accession>A0A2R5G191</accession>
<name>A0A2R5G191_NOSCO</name>